<evidence type="ECO:0000313" key="2">
    <source>
        <dbReference type="Proteomes" id="UP000308705"/>
    </source>
</evidence>
<dbReference type="Proteomes" id="UP000308705">
    <property type="component" value="Unassembled WGS sequence"/>
</dbReference>
<reference evidence="1 2" key="1">
    <citation type="submission" date="2019-04" db="EMBL/GenBank/DDBJ databases">
        <title>Herbidospora sp. NEAU-GS14.nov., a novel actinomycete isolated from soil.</title>
        <authorList>
            <person name="Han L."/>
        </authorList>
    </citation>
    <scope>NUCLEOTIDE SEQUENCE [LARGE SCALE GENOMIC DNA]</scope>
    <source>
        <strain evidence="1 2">NEAU-GS14</strain>
    </source>
</reference>
<organism evidence="1 2">
    <name type="scientific">Herbidospora galbida</name>
    <dbReference type="NCBI Taxonomy" id="2575442"/>
    <lineage>
        <taxon>Bacteria</taxon>
        <taxon>Bacillati</taxon>
        <taxon>Actinomycetota</taxon>
        <taxon>Actinomycetes</taxon>
        <taxon>Streptosporangiales</taxon>
        <taxon>Streptosporangiaceae</taxon>
        <taxon>Herbidospora</taxon>
    </lineage>
</organism>
<gene>
    <name evidence="1" type="ORF">FDA94_28560</name>
</gene>
<dbReference type="RefSeq" id="WP_137250168.1">
    <property type="nucleotide sequence ID" value="NZ_SZQA01000033.1"/>
</dbReference>
<protein>
    <submittedName>
        <fullName evidence="1">Uncharacterized protein</fullName>
    </submittedName>
</protein>
<name>A0A4U3M959_9ACTN</name>
<accession>A0A4U3M959</accession>
<comment type="caution">
    <text evidence="1">The sequence shown here is derived from an EMBL/GenBank/DDBJ whole genome shotgun (WGS) entry which is preliminary data.</text>
</comment>
<dbReference type="AlphaFoldDB" id="A0A4U3M959"/>
<keyword evidence="2" id="KW-1185">Reference proteome</keyword>
<dbReference type="EMBL" id="SZQA01000033">
    <property type="protein sequence ID" value="TKK84584.1"/>
    <property type="molecule type" value="Genomic_DNA"/>
</dbReference>
<proteinExistence type="predicted"/>
<sequence length="96" mass="10314">MGQDFVLYRSDLDPAQAKVVICREVIAMMTTAGSTHDLAPIIGQLLAPVLMAHGGLDVVRRILGDVPLERNKVLDDEAARPAADVIPIGRARRSAN</sequence>
<evidence type="ECO:0000313" key="1">
    <source>
        <dbReference type="EMBL" id="TKK84584.1"/>
    </source>
</evidence>